<feature type="region of interest" description="Disordered" evidence="1">
    <location>
        <begin position="43"/>
        <end position="110"/>
    </location>
</feature>
<name>A0A918NN53_9ACTN</name>
<feature type="compositionally biased region" description="Low complexity" evidence="1">
    <location>
        <begin position="88"/>
        <end position="101"/>
    </location>
</feature>
<gene>
    <name evidence="3" type="ORF">GCM10010358_41130</name>
</gene>
<evidence type="ECO:0000313" key="4">
    <source>
        <dbReference type="Proteomes" id="UP000619244"/>
    </source>
</evidence>
<proteinExistence type="predicted"/>
<keyword evidence="2" id="KW-0732">Signal</keyword>
<sequence length="125" mass="13002">MSSARHTRCAIPRRRAWFRLAVPFTALLCALFALNAAGPYAGAEPVPPAAVSTESGAEQPFDTAGTVSRPQGRTGGRHLAPLLPPHPAAGCAPGHPATVPRGPRPVPPPHTVPALRAVRCVVLRC</sequence>
<dbReference type="EMBL" id="BMVU01000019">
    <property type="protein sequence ID" value="GGX82680.1"/>
    <property type="molecule type" value="Genomic_DNA"/>
</dbReference>
<feature type="chain" id="PRO_5039336888" description="Secreted protein" evidence="2">
    <location>
        <begin position="36"/>
        <end position="125"/>
    </location>
</feature>
<feature type="signal peptide" evidence="2">
    <location>
        <begin position="1"/>
        <end position="35"/>
    </location>
</feature>
<accession>A0A918NN53</accession>
<protein>
    <recommendedName>
        <fullName evidence="5">Secreted protein</fullName>
    </recommendedName>
</protein>
<dbReference type="RefSeq" id="WP_190191735.1">
    <property type="nucleotide sequence ID" value="NZ_BMVU01000019.1"/>
</dbReference>
<evidence type="ECO:0000256" key="2">
    <source>
        <dbReference type="SAM" id="SignalP"/>
    </source>
</evidence>
<reference evidence="3" key="1">
    <citation type="journal article" date="2014" name="Int. J. Syst. Evol. Microbiol.">
        <title>Complete genome sequence of Corynebacterium casei LMG S-19264T (=DSM 44701T), isolated from a smear-ripened cheese.</title>
        <authorList>
            <consortium name="US DOE Joint Genome Institute (JGI-PGF)"/>
            <person name="Walter F."/>
            <person name="Albersmeier A."/>
            <person name="Kalinowski J."/>
            <person name="Ruckert C."/>
        </authorList>
    </citation>
    <scope>NUCLEOTIDE SEQUENCE</scope>
    <source>
        <strain evidence="3">JCM 4790</strain>
    </source>
</reference>
<keyword evidence="4" id="KW-1185">Reference proteome</keyword>
<evidence type="ECO:0008006" key="5">
    <source>
        <dbReference type="Google" id="ProtNLM"/>
    </source>
</evidence>
<organism evidence="3 4">
    <name type="scientific">Streptomyces minutiscleroticus</name>
    <dbReference type="NCBI Taxonomy" id="68238"/>
    <lineage>
        <taxon>Bacteria</taxon>
        <taxon>Bacillati</taxon>
        <taxon>Actinomycetota</taxon>
        <taxon>Actinomycetes</taxon>
        <taxon>Kitasatosporales</taxon>
        <taxon>Streptomycetaceae</taxon>
        <taxon>Streptomyces</taxon>
    </lineage>
</organism>
<comment type="caution">
    <text evidence="3">The sequence shown here is derived from an EMBL/GenBank/DDBJ whole genome shotgun (WGS) entry which is preliminary data.</text>
</comment>
<evidence type="ECO:0000313" key="3">
    <source>
        <dbReference type="EMBL" id="GGX82680.1"/>
    </source>
</evidence>
<dbReference type="Proteomes" id="UP000619244">
    <property type="component" value="Unassembled WGS sequence"/>
</dbReference>
<evidence type="ECO:0000256" key="1">
    <source>
        <dbReference type="SAM" id="MobiDB-lite"/>
    </source>
</evidence>
<dbReference type="AlphaFoldDB" id="A0A918NN53"/>
<reference evidence="3" key="2">
    <citation type="submission" date="2020-09" db="EMBL/GenBank/DDBJ databases">
        <authorList>
            <person name="Sun Q."/>
            <person name="Ohkuma M."/>
        </authorList>
    </citation>
    <scope>NUCLEOTIDE SEQUENCE</scope>
    <source>
        <strain evidence="3">JCM 4790</strain>
    </source>
</reference>